<reference evidence="1" key="1">
    <citation type="submission" date="2023-04" db="EMBL/GenBank/DDBJ databases">
        <title>A chromosome-level genome assembly of the parasitoid wasp Eretmocerus hayati.</title>
        <authorList>
            <person name="Zhong Y."/>
            <person name="Liu S."/>
            <person name="Liu Y."/>
        </authorList>
    </citation>
    <scope>NUCLEOTIDE SEQUENCE</scope>
    <source>
        <strain evidence="1">ZJU_SS_LIU_2023</strain>
    </source>
</reference>
<evidence type="ECO:0000313" key="1">
    <source>
        <dbReference type="EMBL" id="KAJ8676604.1"/>
    </source>
</evidence>
<comment type="caution">
    <text evidence="1">The sequence shown here is derived from an EMBL/GenBank/DDBJ whole genome shotgun (WGS) entry which is preliminary data.</text>
</comment>
<protein>
    <submittedName>
        <fullName evidence="1">Uncharacterized protein</fullName>
    </submittedName>
</protein>
<keyword evidence="2" id="KW-1185">Reference proteome</keyword>
<name>A0ACC2NZS2_9HYME</name>
<evidence type="ECO:0000313" key="2">
    <source>
        <dbReference type="Proteomes" id="UP001239111"/>
    </source>
</evidence>
<organism evidence="1 2">
    <name type="scientific">Eretmocerus hayati</name>
    <dbReference type="NCBI Taxonomy" id="131215"/>
    <lineage>
        <taxon>Eukaryota</taxon>
        <taxon>Metazoa</taxon>
        <taxon>Ecdysozoa</taxon>
        <taxon>Arthropoda</taxon>
        <taxon>Hexapoda</taxon>
        <taxon>Insecta</taxon>
        <taxon>Pterygota</taxon>
        <taxon>Neoptera</taxon>
        <taxon>Endopterygota</taxon>
        <taxon>Hymenoptera</taxon>
        <taxon>Apocrita</taxon>
        <taxon>Proctotrupomorpha</taxon>
        <taxon>Chalcidoidea</taxon>
        <taxon>Aphelinidae</taxon>
        <taxon>Aphelininae</taxon>
        <taxon>Eretmocerus</taxon>
    </lineage>
</organism>
<dbReference type="Proteomes" id="UP001239111">
    <property type="component" value="Chromosome 2"/>
</dbReference>
<sequence>MNDKSHKRRLRQALTKKFAKKSRQSNYGNSVPVSEVVKKIDDGGFAESFCENSREIPSTSVHQKTPINIPQCSKTGEPEEQIIPPPRNRKIGDEPINTSLNSDSFENDDGSDESYNDETSFKFNQSDSSDENQKTEDDLQFIIADILREWALDCNVVHAHLDPLLKKLKPFFPKLPVCHKTLLKKNSERLFPVKKFNEGDESDDPEFLYIGIKNSLQMTVKPHLHALKVLKLQFNFDGLSPYKASPKELWIGQGKIFTEDDSIIYDPFTIQVWWGEGKPKSPALFLQDFVKDLNELLKNGVVIDGELFQVEIHCFICDRPARAFIKVIISHSGFFCCERCYVAGSKPRNTSIYPSGDYPARTDEAFRLKVDAYHHHDTSPLIEIESLNMILHFVSEFMHLGPLGITKKLLQSWTTSDSGWKGVKLSKQDIDLISERMKHLSNLVPSEFQRSTRSLGIFPKWNATEYRFFQLYCAMFVLKSILPKNLYMHFMLFSVASRILSSDELISKYLPQAEVYMNNCSRLFPTLYGEDSQALNPHTLSHVADDVKNLKCNLSRLSAFPFENKLSWVKQQLNCGYKPMEQLSFKIEHYLKSNQGPKISTNEVFYSKKKLKDGKVLVDRVTYNHSTLSLNLANSTVLMKNGDVVHILEMYATSKTSGEVFLRGEKLIIVGDAFTYPMNSSCLGIYEVKDQGTQGLYSLSDVKSKMVRVSIPESHYGPKQDYVVPLLH</sequence>
<accession>A0ACC2NZS2</accession>
<dbReference type="EMBL" id="CM056742">
    <property type="protein sequence ID" value="KAJ8676604.1"/>
    <property type="molecule type" value="Genomic_DNA"/>
</dbReference>
<proteinExistence type="predicted"/>
<gene>
    <name evidence="1" type="ORF">QAD02_012391</name>
</gene>